<keyword evidence="1" id="KW-0645">Protease</keyword>
<dbReference type="GO" id="GO:0008237">
    <property type="term" value="F:metallopeptidase activity"/>
    <property type="evidence" value="ECO:0007669"/>
    <property type="project" value="UniProtKB-KW"/>
</dbReference>
<keyword evidence="1" id="KW-0378">Hydrolase</keyword>
<dbReference type="EMBL" id="CP150886">
    <property type="protein sequence ID" value="WZB87684.1"/>
    <property type="molecule type" value="Genomic_DNA"/>
</dbReference>
<dbReference type="InterPro" id="IPR024079">
    <property type="entry name" value="MetalloPept_cat_dom_sf"/>
</dbReference>
<name>A0ABZ2URS9_9CYAN</name>
<keyword evidence="2" id="KW-1185">Reference proteome</keyword>
<evidence type="ECO:0000313" key="1">
    <source>
        <dbReference type="EMBL" id="WZB87684.1"/>
    </source>
</evidence>
<gene>
    <name evidence="1" type="ORF">WJM97_20390</name>
</gene>
<organism evidence="1 2">
    <name type="scientific">Okeanomitos corallinicola TIOX110</name>
    <dbReference type="NCBI Taxonomy" id="3133117"/>
    <lineage>
        <taxon>Bacteria</taxon>
        <taxon>Bacillati</taxon>
        <taxon>Cyanobacteriota</taxon>
        <taxon>Cyanophyceae</taxon>
        <taxon>Nostocales</taxon>
        <taxon>Aphanizomenonaceae</taxon>
        <taxon>Okeanomitos</taxon>
    </lineage>
</organism>
<dbReference type="Proteomes" id="UP001483337">
    <property type="component" value="Chromosome"/>
</dbReference>
<dbReference type="Pfam" id="PF13582">
    <property type="entry name" value="Reprolysin_3"/>
    <property type="match status" value="1"/>
</dbReference>
<evidence type="ECO:0000313" key="2">
    <source>
        <dbReference type="Proteomes" id="UP001483337"/>
    </source>
</evidence>
<sequence>MSLYDRLNLKKPNRKLQVPIWERINLQRPEKLRCLSCRSRIQTNWQVCPFCSRVLINKSEQKRHCIWVDISQVLIGVEQKSTLINLIEDALSKVFSSFRSVNVFLTSEPPDPREWGEHFTHVHLLFHHEQVDYLGIASFNPGKVTNIAVVRLDQILHASYCADLSLEQLSNLIANTITHEIGHTLGLDHSNLPTDVMHDGLDHRIHSLMPPSFHAEQIIFMNYAINQFKSL</sequence>
<dbReference type="RefSeq" id="WP_353930596.1">
    <property type="nucleotide sequence ID" value="NZ_CP150886.1"/>
</dbReference>
<accession>A0ABZ2URS9</accession>
<protein>
    <submittedName>
        <fullName evidence="1">Zinc-dependent metalloprotease family protein</fullName>
    </submittedName>
</protein>
<dbReference type="SUPFAM" id="SSF55486">
    <property type="entry name" value="Metalloproteases ('zincins'), catalytic domain"/>
    <property type="match status" value="1"/>
</dbReference>
<keyword evidence="1" id="KW-0482">Metalloprotease</keyword>
<dbReference type="Gene3D" id="3.40.390.10">
    <property type="entry name" value="Collagenase (Catalytic Domain)"/>
    <property type="match status" value="1"/>
</dbReference>
<reference evidence="1 2" key="1">
    <citation type="submission" date="2024-04" db="EMBL/GenBank/DDBJ databases">
        <title>Okeanomitos corallinicola gen. &amp; sp. nov. (Nostocales, Cyanobacteria), a new toxic marine heterocyst-forming cyanobacterium from a coral reef.</title>
        <authorList>
            <person name="Li H."/>
            <person name="Li R."/>
            <person name="Kang J."/>
            <person name="Hii K.S."/>
            <person name="Mohamed H.F."/>
            <person name="Xu X."/>
            <person name="Luo Z."/>
        </authorList>
    </citation>
    <scope>NUCLEOTIDE SEQUENCE [LARGE SCALE GENOMIC DNA]</scope>
    <source>
        <strain evidence="1 2">TIOX110</strain>
    </source>
</reference>
<proteinExistence type="predicted"/>